<keyword evidence="2" id="KW-1185">Reference proteome</keyword>
<protein>
    <submittedName>
        <fullName evidence="1">PAS domain-containing protein</fullName>
    </submittedName>
</protein>
<dbReference type="Proteomes" id="UP000192917">
    <property type="component" value="Unassembled WGS sequence"/>
</dbReference>
<dbReference type="AlphaFoldDB" id="A0A1Y6C655"/>
<evidence type="ECO:0000313" key="2">
    <source>
        <dbReference type="Proteomes" id="UP000192917"/>
    </source>
</evidence>
<evidence type="ECO:0000313" key="1">
    <source>
        <dbReference type="EMBL" id="SMF38367.1"/>
    </source>
</evidence>
<dbReference type="EMBL" id="FWZX01000013">
    <property type="protein sequence ID" value="SMF38367.1"/>
    <property type="molecule type" value="Genomic_DNA"/>
</dbReference>
<proteinExistence type="predicted"/>
<dbReference type="RefSeq" id="WP_085123703.1">
    <property type="nucleotide sequence ID" value="NZ_FWZX01000013.1"/>
</dbReference>
<name>A0A1Y6C655_9PROT</name>
<sequence length="190" mass="21533">MAIDLETGSSRPRRVYPGRAVAARAAALPRPEGAVLFRCSEPQETLLRVFDYWRARRGGRRWPRRADIDPVDIPELLPEIILLDVVGDPPRFRKRLVGSAIVQKEGSDTTGRWLDETVNPTIRDEVLRQHREATEQPEGCCYTVEFAGADGKLYSYQRLLLPLSSDGERVDMLFGGARFLPAIKTDPRFR</sequence>
<gene>
    <name evidence="1" type="ORF">SAMN05428998_11320</name>
</gene>
<reference evidence="1 2" key="1">
    <citation type="submission" date="2017-04" db="EMBL/GenBank/DDBJ databases">
        <authorList>
            <person name="Afonso C.L."/>
            <person name="Miller P.J."/>
            <person name="Scott M.A."/>
            <person name="Spackman E."/>
            <person name="Goraichik I."/>
            <person name="Dimitrov K.M."/>
            <person name="Suarez D.L."/>
            <person name="Swayne D.E."/>
        </authorList>
    </citation>
    <scope>NUCLEOTIDE SEQUENCE [LARGE SCALE GENOMIC DNA]</scope>
    <source>
        <strain evidence="1 2">USBA 355</strain>
    </source>
</reference>
<dbReference type="Pfam" id="PF07310">
    <property type="entry name" value="PAS_5"/>
    <property type="match status" value="1"/>
</dbReference>
<organism evidence="1 2">
    <name type="scientific">Tistlia consotensis USBA 355</name>
    <dbReference type="NCBI Taxonomy" id="560819"/>
    <lineage>
        <taxon>Bacteria</taxon>
        <taxon>Pseudomonadati</taxon>
        <taxon>Pseudomonadota</taxon>
        <taxon>Alphaproteobacteria</taxon>
        <taxon>Rhodospirillales</taxon>
        <taxon>Rhodovibrionaceae</taxon>
        <taxon>Tistlia</taxon>
    </lineage>
</organism>
<dbReference type="InterPro" id="IPR009922">
    <property type="entry name" value="DUF1457"/>
</dbReference>
<dbReference type="STRING" id="560819.SAMN05428998_11320"/>
<accession>A0A1Y6C655</accession>